<evidence type="ECO:0000313" key="1">
    <source>
        <dbReference type="EMBL" id="SNR50842.1"/>
    </source>
</evidence>
<sequence>MKIITPLFLVITVFTISCNSQEKTNDIIINYTAQTRGYIYSLQLENNTLEINDNNAIKKVELSEKQQIKIDSLLNSINFSEIENNISIDDLAVDKAIKGTFNTYFKEKVFEYEFDHNKLPKDIQELFKRLEAYLN</sequence>
<evidence type="ECO:0008006" key="3">
    <source>
        <dbReference type="Google" id="ProtNLM"/>
    </source>
</evidence>
<evidence type="ECO:0000313" key="2">
    <source>
        <dbReference type="Proteomes" id="UP000198412"/>
    </source>
</evidence>
<dbReference type="Proteomes" id="UP000198412">
    <property type="component" value="Unassembled WGS sequence"/>
</dbReference>
<name>A0A238WWD0_9FLAO</name>
<gene>
    <name evidence="1" type="ORF">SAMN04488111_1276</name>
</gene>
<keyword evidence="2" id="KW-1185">Reference proteome</keyword>
<reference evidence="2" key="1">
    <citation type="submission" date="2017-06" db="EMBL/GenBank/DDBJ databases">
        <authorList>
            <person name="Varghese N."/>
            <person name="Submissions S."/>
        </authorList>
    </citation>
    <scope>NUCLEOTIDE SEQUENCE [LARGE SCALE GENOMIC DNA]</scope>
    <source>
        <strain evidence="2">DSM 27993</strain>
    </source>
</reference>
<dbReference type="RefSeq" id="WP_089377616.1">
    <property type="nucleotide sequence ID" value="NZ_FZNX01000002.1"/>
</dbReference>
<dbReference type="AlphaFoldDB" id="A0A238WWD0"/>
<dbReference type="EMBL" id="FZNX01000002">
    <property type="protein sequence ID" value="SNR50842.1"/>
    <property type="molecule type" value="Genomic_DNA"/>
</dbReference>
<accession>A0A238WWD0</accession>
<protein>
    <recommendedName>
        <fullName evidence="3">Lipoprotein</fullName>
    </recommendedName>
</protein>
<dbReference type="PROSITE" id="PS51257">
    <property type="entry name" value="PROKAR_LIPOPROTEIN"/>
    <property type="match status" value="1"/>
</dbReference>
<proteinExistence type="predicted"/>
<dbReference type="OrthoDB" id="1449519at2"/>
<organism evidence="1 2">
    <name type="scientific">Lutibacter flavus</name>
    <dbReference type="NCBI Taxonomy" id="691689"/>
    <lineage>
        <taxon>Bacteria</taxon>
        <taxon>Pseudomonadati</taxon>
        <taxon>Bacteroidota</taxon>
        <taxon>Flavobacteriia</taxon>
        <taxon>Flavobacteriales</taxon>
        <taxon>Flavobacteriaceae</taxon>
        <taxon>Lutibacter</taxon>
    </lineage>
</organism>